<evidence type="ECO:0000313" key="2">
    <source>
        <dbReference type="Proteomes" id="UP000230760"/>
    </source>
</evidence>
<comment type="caution">
    <text evidence="1">The sequence shown here is derived from an EMBL/GenBank/DDBJ whole genome shotgun (WGS) entry which is preliminary data.</text>
</comment>
<name>A0A2M7UYK0_9BACT</name>
<dbReference type="EMBL" id="PFPB01000028">
    <property type="protein sequence ID" value="PIZ89053.1"/>
    <property type="molecule type" value="Genomic_DNA"/>
</dbReference>
<accession>A0A2M7UYK0</accession>
<dbReference type="AlphaFoldDB" id="A0A2M7UYK0"/>
<organism evidence="1 2">
    <name type="scientific">Candidatus Nealsonbacteria bacterium CG_4_10_14_0_2_um_filter_38_17</name>
    <dbReference type="NCBI Taxonomy" id="1974680"/>
    <lineage>
        <taxon>Bacteria</taxon>
        <taxon>Candidatus Nealsoniibacteriota</taxon>
    </lineage>
</organism>
<proteinExistence type="predicted"/>
<gene>
    <name evidence="1" type="ORF">COX90_01375</name>
</gene>
<evidence type="ECO:0000313" key="1">
    <source>
        <dbReference type="EMBL" id="PIZ89053.1"/>
    </source>
</evidence>
<sequence length="71" mass="8294">MVSAKIDAIFMGDSSIYNKRVTETRDGRKVPFWWPCRWGLHLSETDSASLYKDVPIRTECKWCGYTILSYI</sequence>
<dbReference type="Proteomes" id="UP000230760">
    <property type="component" value="Unassembled WGS sequence"/>
</dbReference>
<protein>
    <submittedName>
        <fullName evidence="1">Uncharacterized protein</fullName>
    </submittedName>
</protein>
<reference evidence="2" key="1">
    <citation type="submission" date="2017-09" db="EMBL/GenBank/DDBJ databases">
        <title>Depth-based differentiation of microbial function through sediment-hosted aquifers and enrichment of novel symbionts in the deep terrestrial subsurface.</title>
        <authorList>
            <person name="Probst A.J."/>
            <person name="Ladd B."/>
            <person name="Jarett J.K."/>
            <person name="Geller-Mcgrath D.E."/>
            <person name="Sieber C.M.K."/>
            <person name="Emerson J.B."/>
            <person name="Anantharaman K."/>
            <person name="Thomas B.C."/>
            <person name="Malmstrom R."/>
            <person name="Stieglmeier M."/>
            <person name="Klingl A."/>
            <person name="Woyke T."/>
            <person name="Ryan C.M."/>
            <person name="Banfield J.F."/>
        </authorList>
    </citation>
    <scope>NUCLEOTIDE SEQUENCE [LARGE SCALE GENOMIC DNA]</scope>
</reference>